<keyword evidence="2" id="KW-0255">Endonuclease</keyword>
<dbReference type="Proteomes" id="UP000248314">
    <property type="component" value="Unassembled WGS sequence"/>
</dbReference>
<proteinExistence type="predicted"/>
<dbReference type="STRING" id="1122991.GCA_000613445_00250"/>
<dbReference type="AlphaFoldDB" id="A0A318HQ34"/>
<dbReference type="GO" id="GO:0006313">
    <property type="term" value="P:DNA transposition"/>
    <property type="evidence" value="ECO:0007669"/>
    <property type="project" value="InterPro"/>
</dbReference>
<dbReference type="RefSeq" id="WP_110370469.1">
    <property type="nucleotide sequence ID" value="NZ_QJJX01000038.1"/>
</dbReference>
<keyword evidence="3" id="KW-1185">Reference proteome</keyword>
<gene>
    <name evidence="2" type="ORF">EJ73_02414</name>
</gene>
<dbReference type="GO" id="GO:0003677">
    <property type="term" value="F:DNA binding"/>
    <property type="evidence" value="ECO:0007669"/>
    <property type="project" value="InterPro"/>
</dbReference>
<dbReference type="GO" id="GO:0004519">
    <property type="term" value="F:endonuclease activity"/>
    <property type="evidence" value="ECO:0007669"/>
    <property type="project" value="UniProtKB-KW"/>
</dbReference>
<dbReference type="Pfam" id="PF01609">
    <property type="entry name" value="DDE_Tnp_1"/>
    <property type="match status" value="1"/>
</dbReference>
<reference evidence="2 3" key="1">
    <citation type="submission" date="2018-05" db="EMBL/GenBank/DDBJ databases">
        <title>Genomic Encyclopedia of Type Strains, Phase I: the one thousand microbial genomes (KMG-I) project.</title>
        <authorList>
            <person name="Kyrpides N."/>
        </authorList>
    </citation>
    <scope>NUCLEOTIDE SEQUENCE [LARGE SCALE GENOMIC DNA]</scope>
    <source>
        <strain evidence="2 3">DSM 15611</strain>
    </source>
</reference>
<accession>A0A318HQ34</accession>
<dbReference type="InterPro" id="IPR002559">
    <property type="entry name" value="Transposase_11"/>
</dbReference>
<sequence length="408" mass="46908">MTSEPLDQYTEICRDAIKSSSAKLGKTFENLLLEILLLYMAIQRKINFTQMERYGTHCEQTYRTNFNRSRAKCINWVKFNLSLSRRYLNMDGLLAIAIDPSYISKSGKKTPHVGTFWSGCAGSMKHGLEINGLALVDVYANNCMMLRVHQTPSTGELKLRSMTLVQHYIAVIKRYRKELLKVTDIVAADAFFSIRPFVNGIKEQGFHLVSRFRDTASLYYVYTGPRSNKPGRPKTLNGKINYKKLDLTHMAKMHIEGLEGTAYTLIAYSKALKQKVRLVIWVMPNGKHKLFFSTKTSMSGEEVLRTYRSRFQIEFCFRDAKQYTGLAHCQARHKNQLDFSYNTSFASQNVAKVMMKENGLPYSMASFKERMASTYIAKLIFDRCGSIPNRKLISHTIKELFGWQRKTA</sequence>
<dbReference type="SUPFAM" id="SSF53098">
    <property type="entry name" value="Ribonuclease H-like"/>
    <property type="match status" value="1"/>
</dbReference>
<protein>
    <submittedName>
        <fullName evidence="2">DDE superfamily endonuclease</fullName>
    </submittedName>
</protein>
<keyword evidence="2" id="KW-0540">Nuclease</keyword>
<dbReference type="InterPro" id="IPR012337">
    <property type="entry name" value="RNaseH-like_sf"/>
</dbReference>
<name>A0A318HQ34_9BACT</name>
<keyword evidence="2" id="KW-0378">Hydrolase</keyword>
<dbReference type="GO" id="GO:0004803">
    <property type="term" value="F:transposase activity"/>
    <property type="evidence" value="ECO:0007669"/>
    <property type="project" value="InterPro"/>
</dbReference>
<evidence type="ECO:0000259" key="1">
    <source>
        <dbReference type="Pfam" id="PF01609"/>
    </source>
</evidence>
<feature type="domain" description="Transposase IS4-like" evidence="1">
    <location>
        <begin position="172"/>
        <end position="335"/>
    </location>
</feature>
<comment type="caution">
    <text evidence="2">The sequence shown here is derived from an EMBL/GenBank/DDBJ whole genome shotgun (WGS) entry which is preliminary data.</text>
</comment>
<evidence type="ECO:0000313" key="2">
    <source>
        <dbReference type="EMBL" id="PXX19482.1"/>
    </source>
</evidence>
<evidence type="ECO:0000313" key="3">
    <source>
        <dbReference type="Proteomes" id="UP000248314"/>
    </source>
</evidence>
<dbReference type="EMBL" id="QJJX01000038">
    <property type="protein sequence ID" value="PXX19482.1"/>
    <property type="molecule type" value="Genomic_DNA"/>
</dbReference>
<organism evidence="2 3">
    <name type="scientific">Hoylesella shahii DSM 15611 = JCM 12083</name>
    <dbReference type="NCBI Taxonomy" id="1122991"/>
    <lineage>
        <taxon>Bacteria</taxon>
        <taxon>Pseudomonadati</taxon>
        <taxon>Bacteroidota</taxon>
        <taxon>Bacteroidia</taxon>
        <taxon>Bacteroidales</taxon>
        <taxon>Prevotellaceae</taxon>
        <taxon>Hoylesella</taxon>
    </lineage>
</organism>